<sequence length="18" mass="2178">MRIAVVEVPEDHPLRYRP</sequence>
<evidence type="ECO:0000313" key="1">
    <source>
        <dbReference type="EMBL" id="CDR15068.1"/>
    </source>
</evidence>
<proteinExistence type="predicted"/>
<accession>A0A061A9I3</accession>
<dbReference type="HOGENOM" id="CLU_3430900_0_0_11"/>
<dbReference type="AlphaFoldDB" id="A0A061A9I3"/>
<protein>
    <submittedName>
        <fullName evidence="1">Uncharacterized protein</fullName>
    </submittedName>
</protein>
<organism evidence="1">
    <name type="scientific">Streptomyces iranensis</name>
    <dbReference type="NCBI Taxonomy" id="576784"/>
    <lineage>
        <taxon>Bacteria</taxon>
        <taxon>Bacillati</taxon>
        <taxon>Actinomycetota</taxon>
        <taxon>Actinomycetes</taxon>
        <taxon>Kitasatosporales</taxon>
        <taxon>Streptomycetaceae</taxon>
        <taxon>Streptomyces</taxon>
        <taxon>Streptomyces violaceusniger group</taxon>
    </lineage>
</organism>
<name>A0A061A9I3_9ACTN</name>
<dbReference type="EMBL" id="LK022848">
    <property type="protein sequence ID" value="CDR15068.1"/>
    <property type="molecule type" value="Genomic_DNA"/>
</dbReference>
<reference evidence="1" key="1">
    <citation type="submission" date="2014-05" db="EMBL/GenBank/DDBJ databases">
        <authorList>
            <person name="Horn Fabian"/>
        </authorList>
    </citation>
    <scope>NUCLEOTIDE SEQUENCE</scope>
</reference>
<gene>
    <name evidence="1" type="ORF">SIRAN8549</name>
</gene>